<feature type="domain" description="UspA" evidence="2">
    <location>
        <begin position="150"/>
        <end position="267"/>
    </location>
</feature>
<name>A0A1M5F7R5_9BACT</name>
<sequence>MKTILVPTDFSPSADNATLFAAHLAQQVGASLMLIHVYQIPVTMNDMPVMVLSADELRRSADEQLQRTQNDLQASFPGLAVQVESRLGAINDELEDICRATSPLCLVLGSHGMSGLERMFFGSTTIAVMRHTQLPVIAVPKDYKRYGLRKIALAADLLDLDKIPTQKIMEVTQLLGAQLNLVHVADKNEKTDRTAEPLLQKLQPLQPSYQVVHNDNVKTGLMQYLTQNSTDLLMVLPHEHNIMERLFFKLHTDDIIKHAPVPVMAIRS</sequence>
<evidence type="ECO:0000313" key="4">
    <source>
        <dbReference type="Proteomes" id="UP000184368"/>
    </source>
</evidence>
<dbReference type="InterPro" id="IPR014729">
    <property type="entry name" value="Rossmann-like_a/b/a_fold"/>
</dbReference>
<evidence type="ECO:0000256" key="1">
    <source>
        <dbReference type="ARBA" id="ARBA00008791"/>
    </source>
</evidence>
<dbReference type="RefSeq" id="WP_073045323.1">
    <property type="nucleotide sequence ID" value="NZ_FQUO01000013.1"/>
</dbReference>
<evidence type="ECO:0000259" key="2">
    <source>
        <dbReference type="Pfam" id="PF00582"/>
    </source>
</evidence>
<dbReference type="AlphaFoldDB" id="A0A1M5F7R5"/>
<reference evidence="3 4" key="1">
    <citation type="submission" date="2016-11" db="EMBL/GenBank/DDBJ databases">
        <authorList>
            <person name="Jaros S."/>
            <person name="Januszkiewicz K."/>
            <person name="Wedrychowicz H."/>
        </authorList>
    </citation>
    <scope>NUCLEOTIDE SEQUENCE [LARGE SCALE GENOMIC DNA]</scope>
    <source>
        <strain evidence="3 4">DSM 26897</strain>
    </source>
</reference>
<dbReference type="PRINTS" id="PR01438">
    <property type="entry name" value="UNVRSLSTRESS"/>
</dbReference>
<dbReference type="OrthoDB" id="9788959at2"/>
<feature type="domain" description="UspA" evidence="2">
    <location>
        <begin position="1"/>
        <end position="140"/>
    </location>
</feature>
<organism evidence="3 4">
    <name type="scientific">Cnuella takakiae</name>
    <dbReference type="NCBI Taxonomy" id="1302690"/>
    <lineage>
        <taxon>Bacteria</taxon>
        <taxon>Pseudomonadati</taxon>
        <taxon>Bacteroidota</taxon>
        <taxon>Chitinophagia</taxon>
        <taxon>Chitinophagales</taxon>
        <taxon>Chitinophagaceae</taxon>
        <taxon>Cnuella</taxon>
    </lineage>
</organism>
<dbReference type="Gene3D" id="3.40.50.620">
    <property type="entry name" value="HUPs"/>
    <property type="match status" value="2"/>
</dbReference>
<proteinExistence type="inferred from homology"/>
<dbReference type="Proteomes" id="UP000184368">
    <property type="component" value="Unassembled WGS sequence"/>
</dbReference>
<accession>A0A1M5F7R5</accession>
<keyword evidence="4" id="KW-1185">Reference proteome</keyword>
<protein>
    <submittedName>
        <fullName evidence="3">Nucleotide-binding universal stress protein, UspA family</fullName>
    </submittedName>
</protein>
<dbReference type="InterPro" id="IPR006016">
    <property type="entry name" value="UspA"/>
</dbReference>
<dbReference type="Pfam" id="PF00582">
    <property type="entry name" value="Usp"/>
    <property type="match status" value="2"/>
</dbReference>
<comment type="similarity">
    <text evidence="1">Belongs to the universal stress protein A family.</text>
</comment>
<evidence type="ECO:0000313" key="3">
    <source>
        <dbReference type="EMBL" id="SHF87574.1"/>
    </source>
</evidence>
<dbReference type="EMBL" id="FQUO01000013">
    <property type="protein sequence ID" value="SHF87574.1"/>
    <property type="molecule type" value="Genomic_DNA"/>
</dbReference>
<dbReference type="InterPro" id="IPR006015">
    <property type="entry name" value="Universal_stress_UspA"/>
</dbReference>
<dbReference type="STRING" id="1302690.BUE76_03140"/>
<dbReference type="PANTHER" id="PTHR46268:SF6">
    <property type="entry name" value="UNIVERSAL STRESS PROTEIN UP12"/>
    <property type="match status" value="1"/>
</dbReference>
<dbReference type="SUPFAM" id="SSF52402">
    <property type="entry name" value="Adenine nucleotide alpha hydrolases-like"/>
    <property type="match status" value="2"/>
</dbReference>
<dbReference type="PANTHER" id="PTHR46268">
    <property type="entry name" value="STRESS RESPONSE PROTEIN NHAX"/>
    <property type="match status" value="1"/>
</dbReference>
<dbReference type="CDD" id="cd00293">
    <property type="entry name" value="USP-like"/>
    <property type="match status" value="1"/>
</dbReference>
<gene>
    <name evidence="3" type="ORF">SAMN05444008_11377</name>
</gene>